<dbReference type="AlphaFoldDB" id="A0A097IJH0"/>
<organism evidence="2 3">
    <name type="scientific">Corynebacterium doosanense CAU 212 = DSM 45436</name>
    <dbReference type="NCBI Taxonomy" id="558173"/>
    <lineage>
        <taxon>Bacteria</taxon>
        <taxon>Bacillati</taxon>
        <taxon>Actinomycetota</taxon>
        <taxon>Actinomycetes</taxon>
        <taxon>Mycobacteriales</taxon>
        <taxon>Corynebacteriaceae</taxon>
        <taxon>Corynebacterium</taxon>
    </lineage>
</organism>
<dbReference type="RefSeq" id="WP_018020882.1">
    <property type="nucleotide sequence ID" value="NZ_AQUX01000001.1"/>
</dbReference>
<dbReference type="KEGG" id="cdo:CDOO_09365"/>
<keyword evidence="1" id="KW-0812">Transmembrane</keyword>
<name>A0A097IJH0_9CORY</name>
<gene>
    <name evidence="2" type="ORF">CDOO_09365</name>
</gene>
<evidence type="ECO:0000313" key="3">
    <source>
        <dbReference type="Proteomes" id="UP000029914"/>
    </source>
</evidence>
<feature type="transmembrane region" description="Helical" evidence="1">
    <location>
        <begin position="82"/>
        <end position="100"/>
    </location>
</feature>
<keyword evidence="1" id="KW-1133">Transmembrane helix</keyword>
<dbReference type="HOGENOM" id="CLU_1934489_0_0_11"/>
<keyword evidence="1" id="KW-0472">Membrane</keyword>
<dbReference type="STRING" id="558173.CDOO_09365"/>
<feature type="transmembrane region" description="Helical" evidence="1">
    <location>
        <begin position="106"/>
        <end position="123"/>
    </location>
</feature>
<sequence>MKTVEQAREELGVVDEVTREMQFRPQQWAVILLSLTYGVAVALTSFENYLVRYSGVLIFIAAMMVLRSYVSDTRLQRTGSEGSWSPLLLGAWAWIGIFFFADLPTWVAVVAGIGATIHAYLVFRDGKAQL</sequence>
<dbReference type="EMBL" id="CP006764">
    <property type="protein sequence ID" value="AIT62302.1"/>
    <property type="molecule type" value="Genomic_DNA"/>
</dbReference>
<dbReference type="Proteomes" id="UP000029914">
    <property type="component" value="Chromosome"/>
</dbReference>
<reference evidence="2 3" key="1">
    <citation type="submission" date="2013-09" db="EMBL/GenBank/DDBJ databases">
        <title>Complete genome sequence of Corynebacterium doosanense CAU 212(T) (=DSM 45436(T)), isolated from activated sludge.</title>
        <authorList>
            <person name="Schaffert L."/>
            <person name="Albersmeier A."/>
            <person name="Kalinowski J."/>
            <person name="Ruckert C."/>
        </authorList>
    </citation>
    <scope>NUCLEOTIDE SEQUENCE [LARGE SCALE GENOMIC DNA]</scope>
    <source>
        <strain evidence="2 3">CAU 212</strain>
    </source>
</reference>
<evidence type="ECO:0000256" key="1">
    <source>
        <dbReference type="SAM" id="Phobius"/>
    </source>
</evidence>
<protein>
    <submittedName>
        <fullName evidence="2">Uncharacterized protein</fullName>
    </submittedName>
</protein>
<feature type="transmembrane region" description="Helical" evidence="1">
    <location>
        <begin position="28"/>
        <end position="46"/>
    </location>
</feature>
<keyword evidence="3" id="KW-1185">Reference proteome</keyword>
<evidence type="ECO:0000313" key="2">
    <source>
        <dbReference type="EMBL" id="AIT62302.1"/>
    </source>
</evidence>
<accession>A0A097IJH0</accession>
<feature type="transmembrane region" description="Helical" evidence="1">
    <location>
        <begin position="52"/>
        <end position="70"/>
    </location>
</feature>
<proteinExistence type="predicted"/>